<keyword evidence="2" id="KW-0862">Zinc</keyword>
<evidence type="ECO:0000313" key="9">
    <source>
        <dbReference type="Proteomes" id="UP000076863"/>
    </source>
</evidence>
<evidence type="ECO:0000256" key="7">
    <source>
        <dbReference type="SAM" id="MobiDB-lite"/>
    </source>
</evidence>
<dbReference type="OrthoDB" id="4925511at2759"/>
<evidence type="ECO:0000256" key="2">
    <source>
        <dbReference type="ARBA" id="ARBA00022833"/>
    </source>
</evidence>
<keyword evidence="4" id="KW-0238">DNA-binding</keyword>
<comment type="caution">
    <text evidence="8">The sequence shown here is derived from an EMBL/GenBank/DDBJ whole genome shotgun (WGS) entry which is preliminary data.</text>
</comment>
<evidence type="ECO:0000313" key="8">
    <source>
        <dbReference type="EMBL" id="OAA34800.1"/>
    </source>
</evidence>
<dbReference type="GO" id="GO:0003677">
    <property type="term" value="F:DNA binding"/>
    <property type="evidence" value="ECO:0007669"/>
    <property type="project" value="UniProtKB-KW"/>
</dbReference>
<sequence length="210" mass="23802">MDFQPVNPYNLVTKLFQLTELVYMAIVANQRAAPSTKEDIIATYQKCLVWYSELFELVENGSSRSPFILFLHMYYHFYILCTFRPFVGSDFAPSEVQPHEMCVQAAQSILILAQSYDDLFTLQRVPAWIPYFVCASGLFGLAIEDSRADRDFSRLLYSQDDSIVRDQKFDGGPGPASAVTNGRKSPCGGNGQRETQRKSRNLAAVKRSWV</sequence>
<dbReference type="InterPro" id="IPR051615">
    <property type="entry name" value="Transcr_Regulatory_Elem"/>
</dbReference>
<keyword evidence="5" id="KW-0804">Transcription</keyword>
<evidence type="ECO:0000256" key="3">
    <source>
        <dbReference type="ARBA" id="ARBA00023015"/>
    </source>
</evidence>
<dbReference type="Proteomes" id="UP000076863">
    <property type="component" value="Unassembled WGS sequence"/>
</dbReference>
<dbReference type="PANTHER" id="PTHR31313:SF4">
    <property type="entry name" value="CONIDIAL DEVELOPMENT PROTEIN FLUFFY"/>
    <property type="match status" value="1"/>
</dbReference>
<organism evidence="8 9">
    <name type="scientific">Beauveria brongniartii RCEF 3172</name>
    <dbReference type="NCBI Taxonomy" id="1081107"/>
    <lineage>
        <taxon>Eukaryota</taxon>
        <taxon>Fungi</taxon>
        <taxon>Dikarya</taxon>
        <taxon>Ascomycota</taxon>
        <taxon>Pezizomycotina</taxon>
        <taxon>Sordariomycetes</taxon>
        <taxon>Hypocreomycetidae</taxon>
        <taxon>Hypocreales</taxon>
        <taxon>Cordycipitaceae</taxon>
        <taxon>Beauveria</taxon>
        <taxon>Beauveria brongniartii</taxon>
    </lineage>
</organism>
<evidence type="ECO:0000256" key="1">
    <source>
        <dbReference type="ARBA" id="ARBA00022723"/>
    </source>
</evidence>
<dbReference type="AlphaFoldDB" id="A0A166WJJ1"/>
<keyword evidence="3" id="KW-0805">Transcription regulation</keyword>
<evidence type="ECO:0000256" key="6">
    <source>
        <dbReference type="ARBA" id="ARBA00023242"/>
    </source>
</evidence>
<reference evidence="8 9" key="1">
    <citation type="journal article" date="2016" name="Genome Biol. Evol.">
        <title>Divergent and convergent evolution of fungal pathogenicity.</title>
        <authorList>
            <person name="Shang Y."/>
            <person name="Xiao G."/>
            <person name="Zheng P."/>
            <person name="Cen K."/>
            <person name="Zhan S."/>
            <person name="Wang C."/>
        </authorList>
    </citation>
    <scope>NUCLEOTIDE SEQUENCE [LARGE SCALE GENOMIC DNA]</scope>
    <source>
        <strain evidence="8 9">RCEF 3172</strain>
    </source>
</reference>
<dbReference type="CDD" id="cd12148">
    <property type="entry name" value="fungal_TF_MHR"/>
    <property type="match status" value="1"/>
</dbReference>
<evidence type="ECO:0000256" key="5">
    <source>
        <dbReference type="ARBA" id="ARBA00023163"/>
    </source>
</evidence>
<feature type="region of interest" description="Disordered" evidence="7">
    <location>
        <begin position="166"/>
        <end position="210"/>
    </location>
</feature>
<dbReference type="PANTHER" id="PTHR31313">
    <property type="entry name" value="TY1 ENHANCER ACTIVATOR"/>
    <property type="match status" value="1"/>
</dbReference>
<protein>
    <submittedName>
        <fullName evidence="8">Fungal transcriptional regulatory protein</fullName>
    </submittedName>
</protein>
<proteinExistence type="predicted"/>
<keyword evidence="1" id="KW-0479">Metal-binding</keyword>
<evidence type="ECO:0000256" key="4">
    <source>
        <dbReference type="ARBA" id="ARBA00023125"/>
    </source>
</evidence>
<gene>
    <name evidence="8" type="ORF">BBO_09017</name>
</gene>
<keyword evidence="6" id="KW-0539">Nucleus</keyword>
<accession>A0A166WJJ1</accession>
<dbReference type="GO" id="GO:0046872">
    <property type="term" value="F:metal ion binding"/>
    <property type="evidence" value="ECO:0007669"/>
    <property type="project" value="UniProtKB-KW"/>
</dbReference>
<dbReference type="EMBL" id="AZHA01000048">
    <property type="protein sequence ID" value="OAA34800.1"/>
    <property type="molecule type" value="Genomic_DNA"/>
</dbReference>
<keyword evidence="9" id="KW-1185">Reference proteome</keyword>
<name>A0A166WJJ1_9HYPO</name>